<feature type="transmembrane region" description="Helical" evidence="6">
    <location>
        <begin position="49"/>
        <end position="69"/>
    </location>
</feature>
<sequence length="470" mass="50364">MFVSREGTLVKNTSILAFGTICTKGIMFFMTPLYTIWLSVGDYGKFDLITTYSGLATPFVTLAVGEALFRFMLDAKSEEARERIAGTAFAVYCVGALAIVLIGIAATVVWNVGISLALAVVAYGCAELLYNYAMTILRGLKHLDQYALGNIVFVLGLAVMTVVTVYLLRLGLEGILVGYAIGDVISVAVMAGLSKFHRLISPRMASRSELKGMLKYSVPMIPNAVSWWIINASDRTIISIVLGAEANAVYAIANKLSGLCSTLFSVFHLSWQQSASEALNDADRDRYYSSVLATITRVIASICILVIGINQLFFDILFSVEYSDGRYIAPILALAVLLSVQAQFIGGIYVALKWSKKNGGTTLIAAVVNAALNLALIRHLGLYAAALATLAAYAVLLVIRLVDVRKAVRLRLSAGSLGSMGLAAVFAAASYIPVASTGMVLLGLSIVCFLAMNRTLIKKAVGAVLKRMSR</sequence>
<dbReference type="Proteomes" id="UP000746751">
    <property type="component" value="Unassembled WGS sequence"/>
</dbReference>
<name>A0A921LQQ6_9ACTN</name>
<feature type="transmembrane region" description="Helical" evidence="6">
    <location>
        <begin position="146"/>
        <end position="168"/>
    </location>
</feature>
<evidence type="ECO:0000256" key="5">
    <source>
        <dbReference type="ARBA" id="ARBA00023136"/>
    </source>
</evidence>
<protein>
    <submittedName>
        <fullName evidence="7">Oligosaccharide flippase family protein</fullName>
    </submittedName>
</protein>
<accession>A0A921LQQ6</accession>
<feature type="transmembrane region" description="Helical" evidence="6">
    <location>
        <begin position="291"/>
        <end position="314"/>
    </location>
</feature>
<feature type="transmembrane region" description="Helical" evidence="6">
    <location>
        <begin position="383"/>
        <end position="402"/>
    </location>
</feature>
<proteinExistence type="predicted"/>
<dbReference type="Pfam" id="PF01943">
    <property type="entry name" value="Polysacc_synt"/>
    <property type="match status" value="1"/>
</dbReference>
<feature type="transmembrane region" description="Helical" evidence="6">
    <location>
        <begin position="414"/>
        <end position="432"/>
    </location>
</feature>
<dbReference type="EMBL" id="DYVF01000020">
    <property type="protein sequence ID" value="HJG30235.1"/>
    <property type="molecule type" value="Genomic_DNA"/>
</dbReference>
<evidence type="ECO:0000313" key="8">
    <source>
        <dbReference type="Proteomes" id="UP000746751"/>
    </source>
</evidence>
<dbReference type="AlphaFoldDB" id="A0A921LQQ6"/>
<dbReference type="PANTHER" id="PTHR30250:SF11">
    <property type="entry name" value="O-ANTIGEN TRANSPORTER-RELATED"/>
    <property type="match status" value="1"/>
</dbReference>
<keyword evidence="2" id="KW-1003">Cell membrane</keyword>
<reference evidence="7" key="2">
    <citation type="submission" date="2021-09" db="EMBL/GenBank/DDBJ databases">
        <authorList>
            <person name="Gilroy R."/>
        </authorList>
    </citation>
    <scope>NUCLEOTIDE SEQUENCE</scope>
    <source>
        <strain evidence="7">ChiGjej2B2-7701</strain>
    </source>
</reference>
<evidence type="ECO:0000256" key="2">
    <source>
        <dbReference type="ARBA" id="ARBA00022475"/>
    </source>
</evidence>
<feature type="transmembrane region" description="Helical" evidence="6">
    <location>
        <begin position="116"/>
        <end position="134"/>
    </location>
</feature>
<dbReference type="GO" id="GO:0005886">
    <property type="term" value="C:plasma membrane"/>
    <property type="evidence" value="ECO:0007669"/>
    <property type="project" value="UniProtKB-SubCell"/>
</dbReference>
<gene>
    <name evidence="7" type="ORF">K8U80_02435</name>
</gene>
<feature type="transmembrane region" description="Helical" evidence="6">
    <location>
        <begin position="174"/>
        <end position="193"/>
    </location>
</feature>
<evidence type="ECO:0000256" key="6">
    <source>
        <dbReference type="SAM" id="Phobius"/>
    </source>
</evidence>
<feature type="transmembrane region" description="Helical" evidence="6">
    <location>
        <begin position="326"/>
        <end position="352"/>
    </location>
</feature>
<evidence type="ECO:0000313" key="7">
    <source>
        <dbReference type="EMBL" id="HJG30235.1"/>
    </source>
</evidence>
<evidence type="ECO:0000256" key="4">
    <source>
        <dbReference type="ARBA" id="ARBA00022989"/>
    </source>
</evidence>
<dbReference type="PANTHER" id="PTHR30250">
    <property type="entry name" value="PST FAMILY PREDICTED COLANIC ACID TRANSPORTER"/>
    <property type="match status" value="1"/>
</dbReference>
<reference evidence="7" key="1">
    <citation type="journal article" date="2021" name="PeerJ">
        <title>Extensive microbial diversity within the chicken gut microbiome revealed by metagenomics and culture.</title>
        <authorList>
            <person name="Gilroy R."/>
            <person name="Ravi A."/>
            <person name="Getino M."/>
            <person name="Pursley I."/>
            <person name="Horton D.L."/>
            <person name="Alikhan N.F."/>
            <person name="Baker D."/>
            <person name="Gharbi K."/>
            <person name="Hall N."/>
            <person name="Watson M."/>
            <person name="Adriaenssens E.M."/>
            <person name="Foster-Nyarko E."/>
            <person name="Jarju S."/>
            <person name="Secka A."/>
            <person name="Antonio M."/>
            <person name="Oren A."/>
            <person name="Chaudhuri R.R."/>
            <person name="La Ragione R."/>
            <person name="Hildebrand F."/>
            <person name="Pallen M.J."/>
        </authorList>
    </citation>
    <scope>NUCLEOTIDE SEQUENCE</scope>
    <source>
        <strain evidence="7">ChiGjej2B2-7701</strain>
    </source>
</reference>
<feature type="transmembrane region" description="Helical" evidence="6">
    <location>
        <begin position="89"/>
        <end position="110"/>
    </location>
</feature>
<evidence type="ECO:0000256" key="3">
    <source>
        <dbReference type="ARBA" id="ARBA00022692"/>
    </source>
</evidence>
<keyword evidence="5 6" id="KW-0472">Membrane</keyword>
<comment type="caution">
    <text evidence="7">The sequence shown here is derived from an EMBL/GenBank/DDBJ whole genome shotgun (WGS) entry which is preliminary data.</text>
</comment>
<dbReference type="InterPro" id="IPR002797">
    <property type="entry name" value="Polysacc_synth"/>
</dbReference>
<dbReference type="InterPro" id="IPR050833">
    <property type="entry name" value="Poly_Biosynth_Transport"/>
</dbReference>
<feature type="transmembrane region" description="Helical" evidence="6">
    <location>
        <begin position="15"/>
        <end position="37"/>
    </location>
</feature>
<comment type="subcellular location">
    <subcellularLocation>
        <location evidence="1">Cell membrane</location>
        <topology evidence="1">Multi-pass membrane protein</topology>
    </subcellularLocation>
</comment>
<feature type="transmembrane region" description="Helical" evidence="6">
    <location>
        <begin position="438"/>
        <end position="457"/>
    </location>
</feature>
<evidence type="ECO:0000256" key="1">
    <source>
        <dbReference type="ARBA" id="ARBA00004651"/>
    </source>
</evidence>
<keyword evidence="3 6" id="KW-0812">Transmembrane</keyword>
<keyword evidence="4 6" id="KW-1133">Transmembrane helix</keyword>
<organism evidence="7 8">
    <name type="scientific">Collinsella ihumii</name>
    <dbReference type="NCBI Taxonomy" id="1720204"/>
    <lineage>
        <taxon>Bacteria</taxon>
        <taxon>Bacillati</taxon>
        <taxon>Actinomycetota</taxon>
        <taxon>Coriobacteriia</taxon>
        <taxon>Coriobacteriales</taxon>
        <taxon>Coriobacteriaceae</taxon>
        <taxon>Collinsella</taxon>
    </lineage>
</organism>
<feature type="transmembrane region" description="Helical" evidence="6">
    <location>
        <begin position="359"/>
        <end position="377"/>
    </location>
</feature>